<dbReference type="OrthoDB" id="1921166at2759"/>
<reference evidence="2" key="1">
    <citation type="submission" date="2022-05" db="EMBL/GenBank/DDBJ databases">
        <title>The Musa troglodytarum L. genome provides insights into the mechanism of non-climacteric behaviour and enrichment of carotenoids.</title>
        <authorList>
            <person name="Wang J."/>
        </authorList>
    </citation>
    <scope>NUCLEOTIDE SEQUENCE</scope>
    <source>
        <tissue evidence="2">Leaf</tissue>
    </source>
</reference>
<accession>A0A9E7FKT0</accession>
<sequence length="85" mass="9214">MMVLMMLMEWMLSTAHIANLLSAEPADEKLGIGGFTMGAATLLYSTTSFTHGKYENGSLQTLYPINFNAVIGLSGWLPCSRPVLS</sequence>
<feature type="chain" id="PRO_5039174177" evidence="1">
    <location>
        <begin position="24"/>
        <end position="85"/>
    </location>
</feature>
<dbReference type="GO" id="GO:0016787">
    <property type="term" value="F:hydrolase activity"/>
    <property type="evidence" value="ECO:0007669"/>
    <property type="project" value="UniProtKB-KW"/>
</dbReference>
<dbReference type="Proteomes" id="UP001055439">
    <property type="component" value="Chromosome 4"/>
</dbReference>
<evidence type="ECO:0000313" key="3">
    <source>
        <dbReference type="Proteomes" id="UP001055439"/>
    </source>
</evidence>
<dbReference type="PANTHER" id="PTHR46234">
    <property type="entry name" value="ALPHA/BETA-HYDROLASES SUPERFAMILY PROTEIN"/>
    <property type="match status" value="1"/>
</dbReference>
<organism evidence="2 3">
    <name type="scientific">Musa troglodytarum</name>
    <name type="common">fe'i banana</name>
    <dbReference type="NCBI Taxonomy" id="320322"/>
    <lineage>
        <taxon>Eukaryota</taxon>
        <taxon>Viridiplantae</taxon>
        <taxon>Streptophyta</taxon>
        <taxon>Embryophyta</taxon>
        <taxon>Tracheophyta</taxon>
        <taxon>Spermatophyta</taxon>
        <taxon>Magnoliopsida</taxon>
        <taxon>Liliopsida</taxon>
        <taxon>Zingiberales</taxon>
        <taxon>Musaceae</taxon>
        <taxon>Musa</taxon>
    </lineage>
</organism>
<keyword evidence="2" id="KW-0378">Hydrolase</keyword>
<evidence type="ECO:0000256" key="1">
    <source>
        <dbReference type="SAM" id="SignalP"/>
    </source>
</evidence>
<evidence type="ECO:0000313" key="2">
    <source>
        <dbReference type="EMBL" id="URD97553.1"/>
    </source>
</evidence>
<protein>
    <submittedName>
        <fullName evidence="2">Serine hydrolase (FSH1)</fullName>
    </submittedName>
</protein>
<proteinExistence type="predicted"/>
<name>A0A9E7FKT0_9LILI</name>
<keyword evidence="1" id="KW-0732">Signal</keyword>
<keyword evidence="3" id="KW-1185">Reference proteome</keyword>
<dbReference type="InterPro" id="IPR029058">
    <property type="entry name" value="AB_hydrolase_fold"/>
</dbReference>
<dbReference type="AlphaFoldDB" id="A0A9E7FKT0"/>
<dbReference type="Gene3D" id="3.40.50.1820">
    <property type="entry name" value="alpha/beta hydrolase"/>
    <property type="match status" value="1"/>
</dbReference>
<feature type="signal peptide" evidence="1">
    <location>
        <begin position="1"/>
        <end position="23"/>
    </location>
</feature>
<gene>
    <name evidence="2" type="ORF">MUK42_36550</name>
</gene>
<dbReference type="EMBL" id="CP097506">
    <property type="protein sequence ID" value="URD97553.1"/>
    <property type="molecule type" value="Genomic_DNA"/>
</dbReference>